<dbReference type="Pfam" id="PF08338">
    <property type="entry name" value="DUF1731"/>
    <property type="match status" value="1"/>
</dbReference>
<feature type="domain" description="DUF1731" evidence="3">
    <location>
        <begin position="260"/>
        <end position="306"/>
    </location>
</feature>
<evidence type="ECO:0000313" key="4">
    <source>
        <dbReference type="EMBL" id="TCN67692.1"/>
    </source>
</evidence>
<evidence type="ECO:0000259" key="2">
    <source>
        <dbReference type="Pfam" id="PF01370"/>
    </source>
</evidence>
<dbReference type="InterPro" id="IPR036291">
    <property type="entry name" value="NAD(P)-bd_dom_sf"/>
</dbReference>
<sequence>MRVAILGGTGFIGSHLTRLLVQDGVDVTVVSRHPKVGAVGKGRGMVEYARWNGSSVQELIPIVEKADGVVNLVGEGIADKRWTPERKQAILKSRVDAASALCSAIQQADSKPDVVVQASAIGYYGYKYERKDRIEADEFSEVGTGFLAEVCKQWEDAILPLEDVVARLVIVRTGIVLGFGGGFLGKQLPLFKLGLGGSIGKGVQPFSWIHIDDEVGAILHLLRSRESSGVYNLVAPNPCSYSSFVKTLGGVLHRPALLAIPIWAVKLLFGEEMANEVIVGGKIVVPRRLLESGYSFKYPLLQDALTMIVKKD</sequence>
<dbReference type="Pfam" id="PF01370">
    <property type="entry name" value="Epimerase"/>
    <property type="match status" value="1"/>
</dbReference>
<dbReference type="PANTHER" id="PTHR11092">
    <property type="entry name" value="SUGAR NUCLEOTIDE EPIMERASE RELATED"/>
    <property type="match status" value="1"/>
</dbReference>
<dbReference type="SUPFAM" id="SSF51735">
    <property type="entry name" value="NAD(P)-binding Rossmann-fold domains"/>
    <property type="match status" value="1"/>
</dbReference>
<protein>
    <recommendedName>
        <fullName evidence="6">TIGR01777 family protein</fullName>
    </recommendedName>
</protein>
<comment type="similarity">
    <text evidence="1">Belongs to the NAD(P)-dependent epimerase/dehydratase family. SDR39U1 subfamily.</text>
</comment>
<dbReference type="InterPro" id="IPR001509">
    <property type="entry name" value="Epimerase_deHydtase"/>
</dbReference>
<dbReference type="CDD" id="cd05242">
    <property type="entry name" value="SDR_a8"/>
    <property type="match status" value="1"/>
</dbReference>
<dbReference type="PANTHER" id="PTHR11092:SF0">
    <property type="entry name" value="EPIMERASE FAMILY PROTEIN SDR39U1"/>
    <property type="match status" value="1"/>
</dbReference>
<gene>
    <name evidence="4" type="ORF">CLV25_107151</name>
</gene>
<keyword evidence="5" id="KW-1185">Reference proteome</keyword>
<evidence type="ECO:0008006" key="6">
    <source>
        <dbReference type="Google" id="ProtNLM"/>
    </source>
</evidence>
<dbReference type="InterPro" id="IPR010099">
    <property type="entry name" value="SDR39U1"/>
</dbReference>
<proteinExistence type="inferred from homology"/>
<comment type="caution">
    <text evidence="4">The sequence shown here is derived from an EMBL/GenBank/DDBJ whole genome shotgun (WGS) entry which is preliminary data.</text>
</comment>
<dbReference type="Proteomes" id="UP000294830">
    <property type="component" value="Unassembled WGS sequence"/>
</dbReference>
<reference evidence="4 5" key="1">
    <citation type="submission" date="2019-03" db="EMBL/GenBank/DDBJ databases">
        <title>Genomic Encyclopedia of Archaeal and Bacterial Type Strains, Phase II (KMG-II): from individual species to whole genera.</title>
        <authorList>
            <person name="Goeker M."/>
        </authorList>
    </citation>
    <scope>NUCLEOTIDE SEQUENCE [LARGE SCALE GENOMIC DNA]</scope>
    <source>
        <strain evidence="4 5">RL-C</strain>
    </source>
</reference>
<evidence type="ECO:0000259" key="3">
    <source>
        <dbReference type="Pfam" id="PF08338"/>
    </source>
</evidence>
<name>A0A4R2EKK5_9BACT</name>
<accession>A0A4R2EKK5</accession>
<evidence type="ECO:0000256" key="1">
    <source>
        <dbReference type="ARBA" id="ARBA00009353"/>
    </source>
</evidence>
<evidence type="ECO:0000313" key="5">
    <source>
        <dbReference type="Proteomes" id="UP000294830"/>
    </source>
</evidence>
<feature type="domain" description="NAD-dependent epimerase/dehydratase" evidence="2">
    <location>
        <begin position="4"/>
        <end position="232"/>
    </location>
</feature>
<dbReference type="EMBL" id="SLWB01000007">
    <property type="protein sequence ID" value="TCN67692.1"/>
    <property type="molecule type" value="Genomic_DNA"/>
</dbReference>
<dbReference type="AlphaFoldDB" id="A0A4R2EKK5"/>
<dbReference type="OrthoDB" id="329806at2"/>
<dbReference type="NCBIfam" id="TIGR01777">
    <property type="entry name" value="yfcH"/>
    <property type="match status" value="1"/>
</dbReference>
<dbReference type="Gene3D" id="3.40.50.720">
    <property type="entry name" value="NAD(P)-binding Rossmann-like Domain"/>
    <property type="match status" value="1"/>
</dbReference>
<organism evidence="4 5">
    <name type="scientific">Acetobacteroides hydrogenigenes</name>
    <dbReference type="NCBI Taxonomy" id="979970"/>
    <lineage>
        <taxon>Bacteria</taxon>
        <taxon>Pseudomonadati</taxon>
        <taxon>Bacteroidota</taxon>
        <taxon>Bacteroidia</taxon>
        <taxon>Bacteroidales</taxon>
        <taxon>Rikenellaceae</taxon>
        <taxon>Acetobacteroides</taxon>
    </lineage>
</organism>
<dbReference type="RefSeq" id="WP_131839322.1">
    <property type="nucleotide sequence ID" value="NZ_SLWB01000007.1"/>
</dbReference>
<dbReference type="InterPro" id="IPR013549">
    <property type="entry name" value="DUF1731"/>
</dbReference>